<dbReference type="InterPro" id="IPR011604">
    <property type="entry name" value="PDDEXK-like_dom_sf"/>
</dbReference>
<organism evidence="2 3">
    <name type="scientific">Cytobacillus oceanisediminis</name>
    <dbReference type="NCBI Taxonomy" id="665099"/>
    <lineage>
        <taxon>Bacteria</taxon>
        <taxon>Bacillati</taxon>
        <taxon>Bacillota</taxon>
        <taxon>Bacilli</taxon>
        <taxon>Bacillales</taxon>
        <taxon>Bacillaceae</taxon>
        <taxon>Cytobacillus</taxon>
    </lineage>
</organism>
<dbReference type="AlphaFoldDB" id="A0A2V2ZJD9"/>
<name>A0A2V2ZJD9_9BACI</name>
<feature type="domain" description="Putative exodeoxyribonuclease 8 PDDEXK-like" evidence="1">
    <location>
        <begin position="28"/>
        <end position="84"/>
    </location>
</feature>
<dbReference type="InterPro" id="IPR024432">
    <property type="entry name" value="Put_RecE_PDDEXK-like_dom"/>
</dbReference>
<proteinExistence type="predicted"/>
<dbReference type="OrthoDB" id="2212578at2"/>
<evidence type="ECO:0000259" key="1">
    <source>
        <dbReference type="Pfam" id="PF12684"/>
    </source>
</evidence>
<dbReference type="Gene3D" id="3.90.320.10">
    <property type="match status" value="1"/>
</dbReference>
<reference evidence="2 3" key="1">
    <citation type="submission" date="2018-05" db="EMBL/GenBank/DDBJ databases">
        <title>Freshwater and sediment microbial communities from various areas in North America, analyzing microbe dynamics in response to fracking.</title>
        <authorList>
            <person name="Lamendella R."/>
        </authorList>
    </citation>
    <scope>NUCLEOTIDE SEQUENCE [LARGE SCALE GENOMIC DNA]</scope>
    <source>
        <strain evidence="2 3">15_TX</strain>
    </source>
</reference>
<protein>
    <submittedName>
        <fullName evidence="2">PDDEXK-like uncharacterized protein DUF3799</fullName>
    </submittedName>
</protein>
<accession>A0A2V2ZJD9</accession>
<sequence>MTSQLQKKKIKLTSSNYHSNEADIEYFSVSQFKSFVECEAKTMAKLNGVYTESPSTALFVGSYIHAAFESEEAFQSFTEQNKNII</sequence>
<evidence type="ECO:0000313" key="3">
    <source>
        <dbReference type="Proteomes" id="UP000247150"/>
    </source>
</evidence>
<evidence type="ECO:0000313" key="2">
    <source>
        <dbReference type="EMBL" id="PWW19487.1"/>
    </source>
</evidence>
<dbReference type="Pfam" id="PF12684">
    <property type="entry name" value="DUF3799"/>
    <property type="match status" value="1"/>
</dbReference>
<comment type="caution">
    <text evidence="2">The sequence shown here is derived from an EMBL/GenBank/DDBJ whole genome shotgun (WGS) entry which is preliminary data.</text>
</comment>
<dbReference type="Proteomes" id="UP000247150">
    <property type="component" value="Unassembled WGS sequence"/>
</dbReference>
<dbReference type="RefSeq" id="WP_110067496.1">
    <property type="nucleotide sequence ID" value="NZ_QGTW01000020.1"/>
</dbReference>
<dbReference type="EMBL" id="QGTW01000020">
    <property type="protein sequence ID" value="PWW19487.1"/>
    <property type="molecule type" value="Genomic_DNA"/>
</dbReference>
<gene>
    <name evidence="2" type="ORF">DFO73_12057</name>
</gene>